<sequence length="150" mass="17032">MPSPLPHKTHVILSIAISGFFLLLDQFLKYIAYTHQGSSRYLIRPWIGWEFLGNPGVAFSLPVPSGVVLFITPLILLLLFLYYAKQKYQSFLFTLGTMLIFGGAVSNFIDRILFEVTIDYIRIFTSILNVADFMIIAGAFILIFFQKKAV</sequence>
<dbReference type="GO" id="GO:0006508">
    <property type="term" value="P:proteolysis"/>
    <property type="evidence" value="ECO:0007669"/>
    <property type="project" value="UniProtKB-KW"/>
</dbReference>
<dbReference type="AlphaFoldDB" id="A0A2H0TPR8"/>
<dbReference type="InterPro" id="IPR001872">
    <property type="entry name" value="Peptidase_A8"/>
</dbReference>
<evidence type="ECO:0000313" key="11">
    <source>
        <dbReference type="EMBL" id="PIR74129.1"/>
    </source>
</evidence>
<keyword evidence="6 9" id="KW-0378">Hydrolase</keyword>
<evidence type="ECO:0000256" key="2">
    <source>
        <dbReference type="ARBA" id="ARBA00022475"/>
    </source>
</evidence>
<comment type="caution">
    <text evidence="11">The sequence shown here is derived from an EMBL/GenBank/DDBJ whole genome shotgun (WGS) entry which is preliminary data.</text>
</comment>
<feature type="transmembrane region" description="Helical" evidence="9">
    <location>
        <begin position="63"/>
        <end position="84"/>
    </location>
</feature>
<evidence type="ECO:0000256" key="8">
    <source>
        <dbReference type="ARBA" id="ARBA00023136"/>
    </source>
</evidence>
<dbReference type="Pfam" id="PF01252">
    <property type="entry name" value="Peptidase_A8"/>
    <property type="match status" value="1"/>
</dbReference>
<comment type="function">
    <text evidence="9">This protein specifically catalyzes the removal of signal peptides from prolipoproteins.</text>
</comment>
<dbReference type="HAMAP" id="MF_00161">
    <property type="entry name" value="LspA"/>
    <property type="match status" value="1"/>
</dbReference>
<evidence type="ECO:0000256" key="3">
    <source>
        <dbReference type="ARBA" id="ARBA00022670"/>
    </source>
</evidence>
<dbReference type="EMBL" id="PFCB01000029">
    <property type="protein sequence ID" value="PIR74129.1"/>
    <property type="molecule type" value="Genomic_DNA"/>
</dbReference>
<organism evidence="11 12">
    <name type="scientific">Candidatus Magasanikbacteria bacterium CG10_big_fil_rev_8_21_14_0_10_47_10</name>
    <dbReference type="NCBI Taxonomy" id="1974652"/>
    <lineage>
        <taxon>Bacteria</taxon>
        <taxon>Candidatus Magasanikiibacteriota</taxon>
    </lineage>
</organism>
<comment type="pathway">
    <text evidence="9">Protein modification; lipoprotein biosynthesis (signal peptide cleavage).</text>
</comment>
<evidence type="ECO:0000256" key="5">
    <source>
        <dbReference type="ARBA" id="ARBA00022750"/>
    </source>
</evidence>
<dbReference type="EC" id="3.4.23.36" evidence="9"/>
<comment type="subcellular location">
    <subcellularLocation>
        <location evidence="9">Cell membrane</location>
        <topology evidence="9">Multi-pass membrane protein</topology>
    </subcellularLocation>
</comment>
<evidence type="ECO:0000256" key="7">
    <source>
        <dbReference type="ARBA" id="ARBA00022989"/>
    </source>
</evidence>
<dbReference type="Proteomes" id="UP000230154">
    <property type="component" value="Unassembled WGS sequence"/>
</dbReference>
<feature type="active site" evidence="9">
    <location>
        <position position="119"/>
    </location>
</feature>
<comment type="similarity">
    <text evidence="1 9 10">Belongs to the peptidase A8 family.</text>
</comment>
<keyword evidence="3 9" id="KW-0645">Protease</keyword>
<dbReference type="PRINTS" id="PR00781">
    <property type="entry name" value="LIPOSIGPTASE"/>
</dbReference>
<keyword evidence="5 9" id="KW-0064">Aspartyl protease</keyword>
<dbReference type="PANTHER" id="PTHR33695:SF1">
    <property type="entry name" value="LIPOPROTEIN SIGNAL PEPTIDASE"/>
    <property type="match status" value="1"/>
</dbReference>
<dbReference type="GO" id="GO:0005886">
    <property type="term" value="C:plasma membrane"/>
    <property type="evidence" value="ECO:0007669"/>
    <property type="project" value="UniProtKB-SubCell"/>
</dbReference>
<protein>
    <recommendedName>
        <fullName evidence="9">Lipoprotein signal peptidase</fullName>
        <ecNumber evidence="9">3.4.23.36</ecNumber>
    </recommendedName>
    <alternativeName>
        <fullName evidence="9">Prolipoprotein signal peptidase</fullName>
    </alternativeName>
    <alternativeName>
        <fullName evidence="9">Signal peptidase II</fullName>
        <shortName evidence="9">SPase II</shortName>
    </alternativeName>
</protein>
<keyword evidence="4 9" id="KW-0812">Transmembrane</keyword>
<evidence type="ECO:0000313" key="12">
    <source>
        <dbReference type="Proteomes" id="UP000230154"/>
    </source>
</evidence>
<evidence type="ECO:0000256" key="10">
    <source>
        <dbReference type="RuleBase" id="RU004181"/>
    </source>
</evidence>
<proteinExistence type="inferred from homology"/>
<feature type="active site" evidence="9">
    <location>
        <position position="132"/>
    </location>
</feature>
<dbReference type="UniPathway" id="UPA00665"/>
<evidence type="ECO:0000256" key="1">
    <source>
        <dbReference type="ARBA" id="ARBA00006139"/>
    </source>
</evidence>
<evidence type="ECO:0000256" key="6">
    <source>
        <dbReference type="ARBA" id="ARBA00022801"/>
    </source>
</evidence>
<keyword evidence="7 9" id="KW-1133">Transmembrane helix</keyword>
<dbReference type="PANTHER" id="PTHR33695">
    <property type="entry name" value="LIPOPROTEIN SIGNAL PEPTIDASE"/>
    <property type="match status" value="1"/>
</dbReference>
<accession>A0A2H0TPR8</accession>
<comment type="catalytic activity">
    <reaction evidence="9">
        <text>Release of signal peptides from bacterial membrane prolipoproteins. Hydrolyzes -Xaa-Yaa-Zaa-|-(S,diacylglyceryl)Cys-, in which Xaa is hydrophobic (preferably Leu), and Yaa (Ala or Ser) and Zaa (Gly or Ala) have small, neutral side chains.</text>
        <dbReference type="EC" id="3.4.23.36"/>
    </reaction>
</comment>
<feature type="transmembrane region" description="Helical" evidence="9">
    <location>
        <begin position="91"/>
        <end position="109"/>
    </location>
</feature>
<feature type="transmembrane region" description="Helical" evidence="9">
    <location>
        <begin position="121"/>
        <end position="145"/>
    </location>
</feature>
<feature type="transmembrane region" description="Helical" evidence="9">
    <location>
        <begin position="12"/>
        <end position="32"/>
    </location>
</feature>
<gene>
    <name evidence="9" type="primary">lspA</name>
    <name evidence="11" type="ORF">COU35_04210</name>
</gene>
<dbReference type="GO" id="GO:0004190">
    <property type="term" value="F:aspartic-type endopeptidase activity"/>
    <property type="evidence" value="ECO:0007669"/>
    <property type="project" value="UniProtKB-UniRule"/>
</dbReference>
<keyword evidence="8 9" id="KW-0472">Membrane</keyword>
<keyword evidence="2 9" id="KW-1003">Cell membrane</keyword>
<evidence type="ECO:0000256" key="9">
    <source>
        <dbReference type="HAMAP-Rule" id="MF_00161"/>
    </source>
</evidence>
<dbReference type="PROSITE" id="PS00855">
    <property type="entry name" value="SPASE_II"/>
    <property type="match status" value="1"/>
</dbReference>
<name>A0A2H0TPR8_9BACT</name>
<evidence type="ECO:0000256" key="4">
    <source>
        <dbReference type="ARBA" id="ARBA00022692"/>
    </source>
</evidence>
<reference evidence="12" key="1">
    <citation type="submission" date="2017-09" db="EMBL/GenBank/DDBJ databases">
        <title>Depth-based differentiation of microbial function through sediment-hosted aquifers and enrichment of novel symbionts in the deep terrestrial subsurface.</title>
        <authorList>
            <person name="Probst A.J."/>
            <person name="Ladd B."/>
            <person name="Jarett J.K."/>
            <person name="Geller-Mcgrath D.E."/>
            <person name="Sieber C.M.K."/>
            <person name="Emerson J.B."/>
            <person name="Anantharaman K."/>
            <person name="Thomas B.C."/>
            <person name="Malmstrom R."/>
            <person name="Stieglmeier M."/>
            <person name="Klingl A."/>
            <person name="Woyke T."/>
            <person name="Ryan C.M."/>
            <person name="Banfield J.F."/>
        </authorList>
    </citation>
    <scope>NUCLEOTIDE SEQUENCE [LARGE SCALE GENOMIC DNA]</scope>
</reference>